<dbReference type="InterPro" id="IPR029063">
    <property type="entry name" value="SAM-dependent_MTases_sf"/>
</dbReference>
<dbReference type="GO" id="GO:0008168">
    <property type="term" value="F:methyltransferase activity"/>
    <property type="evidence" value="ECO:0007669"/>
    <property type="project" value="UniProtKB-KW"/>
</dbReference>
<dbReference type="EMBL" id="FSQZ01000001">
    <property type="protein sequence ID" value="SIN78060.1"/>
    <property type="molecule type" value="Genomic_DNA"/>
</dbReference>
<reference evidence="1 2" key="1">
    <citation type="submission" date="2016-11" db="EMBL/GenBank/DDBJ databases">
        <authorList>
            <person name="Varghese N."/>
            <person name="Submissions S."/>
        </authorList>
    </citation>
    <scope>NUCLEOTIDE SEQUENCE [LARGE SCALE GENOMIC DNA]</scope>
    <source>
        <strain evidence="1 2">DSM 20664</strain>
    </source>
</reference>
<organism evidence="1 2">
    <name type="scientific">Acetomicrobium flavidum</name>
    <dbReference type="NCBI Taxonomy" id="49896"/>
    <lineage>
        <taxon>Bacteria</taxon>
        <taxon>Thermotogati</taxon>
        <taxon>Synergistota</taxon>
        <taxon>Synergistia</taxon>
        <taxon>Synergistales</taxon>
        <taxon>Acetomicrobiaceae</taxon>
        <taxon>Acetomicrobium</taxon>
    </lineage>
</organism>
<dbReference type="Gene3D" id="3.40.50.150">
    <property type="entry name" value="Vaccinia Virus protein VP39"/>
    <property type="match status" value="1"/>
</dbReference>
<protein>
    <submittedName>
        <fullName evidence="1">Methyltransferase domain-containing protein</fullName>
    </submittedName>
</protein>
<sequence length="302" mass="35743">MRNLYNRALRKIIKKSFPIWQRLGFHITTNHFYEPIPDTRTLKEELWSNLSDLVGIDVNEIKQFELLHYFSAKFKKEYEAFPRYKTPIPHQYYVNNGAFESVDGEILYCMIRYFKPKKIIEIGSGNSTYLSAQAILANEKEDKNYRCKLIAIEPYPNSVLRAGFPGLSELIPEKVQDIPLSKFSELGENDILFIDSSHVLKIGSDVQYEFLEIIPRLNKGVVIHIHDVFLPSEYPKEWVLNRRIFYTEQYLLQAFLAFNSKFEVLWAGSYMHLKYPERLEKAFSSYNRNKVWPGSFWIRRKE</sequence>
<keyword evidence="1" id="KW-0808">Transferase</keyword>
<evidence type="ECO:0000313" key="2">
    <source>
        <dbReference type="Proteomes" id="UP000185093"/>
    </source>
</evidence>
<gene>
    <name evidence="1" type="ORF">SAMN05444368_1884</name>
</gene>
<evidence type="ECO:0000313" key="1">
    <source>
        <dbReference type="EMBL" id="SIN78060.1"/>
    </source>
</evidence>
<comment type="caution">
    <text evidence="1">The sequence shown here is derived from an EMBL/GenBank/DDBJ whole genome shotgun (WGS) entry which is preliminary data.</text>
</comment>
<dbReference type="SUPFAM" id="SSF53335">
    <property type="entry name" value="S-adenosyl-L-methionine-dependent methyltransferases"/>
    <property type="match status" value="1"/>
</dbReference>
<name>A0ABY1JFB3_9BACT</name>
<dbReference type="Pfam" id="PF13578">
    <property type="entry name" value="Methyltransf_24"/>
    <property type="match status" value="1"/>
</dbReference>
<keyword evidence="1" id="KW-0489">Methyltransferase</keyword>
<keyword evidence="2" id="KW-1185">Reference proteome</keyword>
<proteinExistence type="predicted"/>
<accession>A0ABY1JFB3</accession>
<dbReference type="Proteomes" id="UP000185093">
    <property type="component" value="Unassembled WGS sequence"/>
</dbReference>
<dbReference type="GO" id="GO:0032259">
    <property type="term" value="P:methylation"/>
    <property type="evidence" value="ECO:0007669"/>
    <property type="project" value="UniProtKB-KW"/>
</dbReference>